<gene>
    <name evidence="1" type="ORF">AM1BK_22340</name>
</gene>
<dbReference type="RefSeq" id="WP_191272776.1">
    <property type="nucleotide sequence ID" value="NZ_BNDS01000008.1"/>
</dbReference>
<proteinExistence type="predicted"/>
<name>A0ABQ3N3N5_9BACI</name>
<protein>
    <recommendedName>
        <fullName evidence="3">IgGFc-binding protein N-terminal domain-containing protein</fullName>
    </recommendedName>
</protein>
<organism evidence="1 2">
    <name type="scientific">Neobacillus kokaensis</name>
    <dbReference type="NCBI Taxonomy" id="2759023"/>
    <lineage>
        <taxon>Bacteria</taxon>
        <taxon>Bacillati</taxon>
        <taxon>Bacillota</taxon>
        <taxon>Bacilli</taxon>
        <taxon>Bacillales</taxon>
        <taxon>Bacillaceae</taxon>
        <taxon>Neobacillus</taxon>
    </lineage>
</organism>
<sequence length="209" mass="22447">MGIGKQNCTILRHQATIAISQPSGASFAYFTDLTENHYKAMIDVSIQSPTGAPLNAQLVVTPRIGSDITIDFTDTVVVQIEDARAVTLNSTSGGIEGVMNIVKDFCICCPGFEEVHRHEGTFTFRGSRFLFTDLTSNHYKAMAVVNGRFGGEVVVTPRIGEAATITLPPLGQSVIQFEDAQTLSVTTTGAPEGTPNNVQIIKDFCMSCP</sequence>
<evidence type="ECO:0008006" key="3">
    <source>
        <dbReference type="Google" id="ProtNLM"/>
    </source>
</evidence>
<comment type="caution">
    <text evidence="1">The sequence shown here is derived from an EMBL/GenBank/DDBJ whole genome shotgun (WGS) entry which is preliminary data.</text>
</comment>
<dbReference type="Proteomes" id="UP000637074">
    <property type="component" value="Unassembled WGS sequence"/>
</dbReference>
<keyword evidence="2" id="KW-1185">Reference proteome</keyword>
<accession>A0ABQ3N3N5</accession>
<evidence type="ECO:0000313" key="2">
    <source>
        <dbReference type="Proteomes" id="UP000637074"/>
    </source>
</evidence>
<evidence type="ECO:0000313" key="1">
    <source>
        <dbReference type="EMBL" id="GHH98691.1"/>
    </source>
</evidence>
<dbReference type="EMBL" id="BNDS01000008">
    <property type="protein sequence ID" value="GHH98691.1"/>
    <property type="molecule type" value="Genomic_DNA"/>
</dbReference>
<reference evidence="1 2" key="1">
    <citation type="journal article" date="2022" name="Int. J. Syst. Evol. Microbiol.">
        <title>Neobacillus kokaensis sp. nov., isolated from soil.</title>
        <authorList>
            <person name="Yuki K."/>
            <person name="Matsubara H."/>
            <person name="Yamaguchi S."/>
        </authorList>
    </citation>
    <scope>NUCLEOTIDE SEQUENCE [LARGE SCALE GENOMIC DNA]</scope>
    <source>
        <strain evidence="1 2">LOB 377</strain>
    </source>
</reference>